<proteinExistence type="inferred from homology"/>
<dbReference type="PANTHER" id="PTHR31468:SF2">
    <property type="entry name" value="1,3-BETA-GLUCANOSYLTRANSFERASE GAS1"/>
    <property type="match status" value="1"/>
</dbReference>
<comment type="caution">
    <text evidence="11">The sequence shown here is derived from an EMBL/GenBank/DDBJ whole genome shotgun (WGS) entry which is preliminary data.</text>
</comment>
<evidence type="ECO:0000313" key="11">
    <source>
        <dbReference type="EMBL" id="TVY58712.1"/>
    </source>
</evidence>
<organism evidence="11 12">
    <name type="scientific">Lachnellula cervina</name>
    <dbReference type="NCBI Taxonomy" id="1316786"/>
    <lineage>
        <taxon>Eukaryota</taxon>
        <taxon>Fungi</taxon>
        <taxon>Dikarya</taxon>
        <taxon>Ascomycota</taxon>
        <taxon>Pezizomycotina</taxon>
        <taxon>Leotiomycetes</taxon>
        <taxon>Helotiales</taxon>
        <taxon>Lachnaceae</taxon>
        <taxon>Lachnellula</taxon>
    </lineage>
</organism>
<dbReference type="PANTHER" id="PTHR31468">
    <property type="entry name" value="1,3-BETA-GLUCANOSYLTRANSFERASE GAS1"/>
    <property type="match status" value="1"/>
</dbReference>
<keyword evidence="4" id="KW-0732">Signal</keyword>
<dbReference type="Gene3D" id="1.20.58.1040">
    <property type="match status" value="1"/>
</dbReference>
<gene>
    <name evidence="11" type="ORF">LCER1_G000304</name>
</gene>
<evidence type="ECO:0000256" key="2">
    <source>
        <dbReference type="ARBA" id="ARBA00007528"/>
    </source>
</evidence>
<dbReference type="SUPFAM" id="SSF51445">
    <property type="entry name" value="(Trans)glycosidases"/>
    <property type="match status" value="1"/>
</dbReference>
<evidence type="ECO:0000256" key="1">
    <source>
        <dbReference type="ARBA" id="ARBA00004609"/>
    </source>
</evidence>
<comment type="subcellular location">
    <subcellularLocation>
        <location evidence="1 9">Cell membrane</location>
        <topology evidence="1 9">Lipid-anchor</topology>
        <topology evidence="1 9">GPI-anchor</topology>
    </subcellularLocation>
</comment>
<keyword evidence="9 11" id="KW-0808">Transferase</keyword>
<dbReference type="GO" id="GO:0042124">
    <property type="term" value="F:1,3-beta-glucanosyltransferase activity"/>
    <property type="evidence" value="ECO:0007669"/>
    <property type="project" value="TreeGrafter"/>
</dbReference>
<dbReference type="Pfam" id="PF07983">
    <property type="entry name" value="X8"/>
    <property type="match status" value="1"/>
</dbReference>
<comment type="similarity">
    <text evidence="2 9">Belongs to the glycosyl hydrolase 72 family.</text>
</comment>
<evidence type="ECO:0000256" key="4">
    <source>
        <dbReference type="ARBA" id="ARBA00022729"/>
    </source>
</evidence>
<dbReference type="InterPro" id="IPR004886">
    <property type="entry name" value="Glucanosyltransferase"/>
</dbReference>
<evidence type="ECO:0000259" key="10">
    <source>
        <dbReference type="SMART" id="SM00768"/>
    </source>
</evidence>
<dbReference type="Gene3D" id="3.20.20.80">
    <property type="entry name" value="Glycosidases"/>
    <property type="match status" value="1"/>
</dbReference>
<keyword evidence="3 9" id="KW-0336">GPI-anchor</keyword>
<evidence type="ECO:0000256" key="5">
    <source>
        <dbReference type="ARBA" id="ARBA00023136"/>
    </source>
</evidence>
<keyword evidence="5 9" id="KW-0472">Membrane</keyword>
<dbReference type="OrthoDB" id="421038at2759"/>
<evidence type="ECO:0000256" key="6">
    <source>
        <dbReference type="ARBA" id="ARBA00023157"/>
    </source>
</evidence>
<dbReference type="GO" id="GO:0098552">
    <property type="term" value="C:side of membrane"/>
    <property type="evidence" value="ECO:0007669"/>
    <property type="project" value="UniProtKB-KW"/>
</dbReference>
<evidence type="ECO:0000256" key="3">
    <source>
        <dbReference type="ARBA" id="ARBA00022622"/>
    </source>
</evidence>
<reference evidence="11 12" key="1">
    <citation type="submission" date="2018-05" db="EMBL/GenBank/DDBJ databases">
        <title>Whole genome sequencing for identification of molecular markers to develop diagnostic detection tools for the regulated plant pathogen Lachnellula willkommii.</title>
        <authorList>
            <person name="Giroux E."/>
            <person name="Bilodeau G."/>
        </authorList>
    </citation>
    <scope>NUCLEOTIDE SEQUENCE [LARGE SCALE GENOMIC DNA]</scope>
    <source>
        <strain evidence="11 12">CBS 625.97</strain>
    </source>
</reference>
<evidence type="ECO:0000256" key="8">
    <source>
        <dbReference type="ARBA" id="ARBA00023288"/>
    </source>
</evidence>
<dbReference type="FunFam" id="3.20.20.80:FF:000038">
    <property type="entry name" value="1,3-beta-glucanosyltransferase"/>
    <property type="match status" value="1"/>
</dbReference>
<keyword evidence="7" id="KW-0325">Glycoprotein</keyword>
<protein>
    <recommendedName>
        <fullName evidence="9">1,3-beta-glucanosyltransferase</fullName>
        <ecNumber evidence="9">2.4.1.-</ecNumber>
    </recommendedName>
</protein>
<dbReference type="GO" id="GO:0005886">
    <property type="term" value="C:plasma membrane"/>
    <property type="evidence" value="ECO:0007669"/>
    <property type="project" value="UniProtKB-SubCell"/>
</dbReference>
<dbReference type="SMART" id="SM00768">
    <property type="entry name" value="X8"/>
    <property type="match status" value="1"/>
</dbReference>
<evidence type="ECO:0000256" key="9">
    <source>
        <dbReference type="RuleBase" id="RU361209"/>
    </source>
</evidence>
<dbReference type="GO" id="GO:0071970">
    <property type="term" value="P:fungal-type cell wall (1-&gt;3)-beta-D-glucan biosynthetic process"/>
    <property type="evidence" value="ECO:0007669"/>
    <property type="project" value="TreeGrafter"/>
</dbReference>
<dbReference type="EMBL" id="QGMG01000029">
    <property type="protein sequence ID" value="TVY58712.1"/>
    <property type="molecule type" value="Genomic_DNA"/>
</dbReference>
<accession>A0A7D8UUU7</accession>
<keyword evidence="12" id="KW-1185">Reference proteome</keyword>
<dbReference type="AlphaFoldDB" id="A0A7D8UUU7"/>
<dbReference type="InterPro" id="IPR012946">
    <property type="entry name" value="X8"/>
</dbReference>
<dbReference type="Pfam" id="PF03198">
    <property type="entry name" value="Glyco_hydro_72"/>
    <property type="match status" value="1"/>
</dbReference>
<sequence length="545" mass="57177">MKTFSIASVAAAALSGALFTTSVIADLPPIVIKGSHFFYENGTEFFIRGVAYQQDVSSNGTSSTDGTFTDPLADQAGCTRDVPLLQELGTNVIRVYAINASLDHSFCMNLLQENGIYLLQDLSNPSSSINRNAPEWNTELFADYAAVVDAMANYTNVLGFFAGNEVSNEVNNTDASAFVKAAVRDMKAYIKTKNYRTIGVGYATNDDASIRTNLAHYFNCGDAADAIDFWGYNIYSWCGDSSFTQSGYDQRTLEFANYSVPAFFAEYGCNTPQPRQFTEVQAIYGPNMTGVWSGGIVYMYFQEANDFGLVSVSGNTASKLPDFSALQKQLASATPSSTASADYTVTNTVAQACPATGSSWAAASALPPIANPDVCSCMVSSLSCVANSGLSGNETSSLFSTVCGLDSKACNGITPNATTGVYGAYSMCSASQKLSFAFNQYYSNQNQASTACDFNGNAKIQSGSQNSDCKSMVSAAGSAGTGTVTSFPTGAAAVSSSSSSSSSLSSSSKKSEAGSVVIPRLDMALLQLGAYIFVTGLAGAGMILL</sequence>
<evidence type="ECO:0000313" key="12">
    <source>
        <dbReference type="Proteomes" id="UP000481288"/>
    </source>
</evidence>
<feature type="domain" description="X8" evidence="10">
    <location>
        <begin position="382"/>
        <end position="471"/>
    </location>
</feature>
<dbReference type="Proteomes" id="UP000481288">
    <property type="component" value="Unassembled WGS sequence"/>
</dbReference>
<name>A0A7D8UUU7_9HELO</name>
<keyword evidence="6" id="KW-1015">Disulfide bond</keyword>
<evidence type="ECO:0000256" key="7">
    <source>
        <dbReference type="ARBA" id="ARBA00023180"/>
    </source>
</evidence>
<keyword evidence="8 9" id="KW-0449">Lipoprotein</keyword>
<dbReference type="EC" id="2.4.1.-" evidence="9"/>
<dbReference type="GO" id="GO:0031505">
    <property type="term" value="P:fungal-type cell wall organization"/>
    <property type="evidence" value="ECO:0007669"/>
    <property type="project" value="TreeGrafter"/>
</dbReference>
<comment type="function">
    <text evidence="9">Splits internally a 1,3-beta-glucan molecule and transfers the newly generated reducing end (the donor) to the non-reducing end of another 1,3-beta-glucan molecule (the acceptor) forming a 1,3-beta linkage, resulting in the elongation of 1,3-beta-glucan chains in the cell wall.</text>
</comment>
<dbReference type="InterPro" id="IPR017853">
    <property type="entry name" value="GH"/>
</dbReference>